<dbReference type="GO" id="GO:0004674">
    <property type="term" value="F:protein serine/threonine kinase activity"/>
    <property type="evidence" value="ECO:0007669"/>
    <property type="project" value="TreeGrafter"/>
</dbReference>
<keyword evidence="4" id="KW-1185">Reference proteome</keyword>
<dbReference type="PANTHER" id="PTHR24359">
    <property type="entry name" value="SERINE/THREONINE-PROTEIN KINASE SBK1"/>
    <property type="match status" value="1"/>
</dbReference>
<gene>
    <name evidence="3" type="ORF">LY89DRAFT_737737</name>
</gene>
<feature type="compositionally biased region" description="Basic and acidic residues" evidence="1">
    <location>
        <begin position="567"/>
        <end position="591"/>
    </location>
</feature>
<organism evidence="3 4">
    <name type="scientific">Mollisia scopiformis</name>
    <name type="common">Conifer needle endophyte fungus</name>
    <name type="synonym">Phialocephala scopiformis</name>
    <dbReference type="NCBI Taxonomy" id="149040"/>
    <lineage>
        <taxon>Eukaryota</taxon>
        <taxon>Fungi</taxon>
        <taxon>Dikarya</taxon>
        <taxon>Ascomycota</taxon>
        <taxon>Pezizomycotina</taxon>
        <taxon>Leotiomycetes</taxon>
        <taxon>Helotiales</taxon>
        <taxon>Mollisiaceae</taxon>
        <taxon>Mollisia</taxon>
    </lineage>
</organism>
<evidence type="ECO:0000256" key="1">
    <source>
        <dbReference type="SAM" id="MobiDB-lite"/>
    </source>
</evidence>
<proteinExistence type="predicted"/>
<dbReference type="GO" id="GO:0005524">
    <property type="term" value="F:ATP binding"/>
    <property type="evidence" value="ECO:0007669"/>
    <property type="project" value="InterPro"/>
</dbReference>
<dbReference type="KEGG" id="psco:LY89DRAFT_737737"/>
<dbReference type="Proteomes" id="UP000070700">
    <property type="component" value="Unassembled WGS sequence"/>
</dbReference>
<evidence type="ECO:0000313" key="3">
    <source>
        <dbReference type="EMBL" id="KUJ12830.1"/>
    </source>
</evidence>
<dbReference type="RefSeq" id="XP_018067185.1">
    <property type="nucleotide sequence ID" value="XM_018220292.1"/>
</dbReference>
<dbReference type="Gene3D" id="1.10.510.10">
    <property type="entry name" value="Transferase(Phosphotransferase) domain 1"/>
    <property type="match status" value="1"/>
</dbReference>
<dbReference type="SUPFAM" id="SSF56112">
    <property type="entry name" value="Protein kinase-like (PK-like)"/>
    <property type="match status" value="1"/>
</dbReference>
<dbReference type="OrthoDB" id="3562788at2759"/>
<evidence type="ECO:0000259" key="2">
    <source>
        <dbReference type="SMART" id="SM00220"/>
    </source>
</evidence>
<feature type="region of interest" description="Disordered" evidence="1">
    <location>
        <begin position="499"/>
        <end position="530"/>
    </location>
</feature>
<protein>
    <recommendedName>
        <fullName evidence="2">Protein kinase domain-containing protein</fullName>
    </recommendedName>
</protein>
<dbReference type="InterPro" id="IPR000719">
    <property type="entry name" value="Prot_kinase_dom"/>
</dbReference>
<accession>A0A194WY24</accession>
<dbReference type="EMBL" id="KQ947423">
    <property type="protein sequence ID" value="KUJ12830.1"/>
    <property type="molecule type" value="Genomic_DNA"/>
</dbReference>
<feature type="region of interest" description="Disordered" evidence="1">
    <location>
        <begin position="566"/>
        <end position="593"/>
    </location>
</feature>
<dbReference type="PANTHER" id="PTHR24359:SF1">
    <property type="entry name" value="INHIBITOR OF NUCLEAR FACTOR KAPPA-B KINASE EPSILON SUBUNIT HOMOLOG 1-RELATED"/>
    <property type="match status" value="1"/>
</dbReference>
<evidence type="ECO:0000313" key="4">
    <source>
        <dbReference type="Proteomes" id="UP000070700"/>
    </source>
</evidence>
<feature type="domain" description="Protein kinase" evidence="2">
    <location>
        <begin position="171"/>
        <end position="481"/>
    </location>
</feature>
<sequence length="1415" mass="159981">MPNDELMRLVDFTSVLTELIDDLSMRYKDPNVHALAESISQTAPRLFAALVYSDLRHYVLVFHNAGLNDEDMPFTISSRIDSSTGKEQFQLRSSKSERAVLLDQGWRPDLLNAFLHFQWVFNAPIFECQNENQKLYGDVPHWTFDQHCILPFVDETEIPNNFGRKMWSVIIDPAHQLLYRDKQDPNPAIVIMKFIGTETDFQHELSVLKCFISNDQNPRLHLQRLLASYYYRQAYYFMFLMADGSLRDYWNCNPKPEFSSSTISWVLTQCCGIAQALRTIQEPKTGQPGWYGILQPETILWISKDSKGKGQHGYSPIEQLVIADLNFSYPDGWSRRSKSRLRGHIPSQYAAPELASGLEISPSYDIWSLGCLYLEMITWLLGGCDFLHLFAARRNKHDHGSQSQISKGSFYTIVEDDGKLEIPRNVIVLPEVVQWVMDLRKSPLCSKFLNDFLNLICDYMLVTYPRGRMQAAHLSRQLSSIRYEAANAIKDSIKPLDLEKLPEVRSTKSPSSPAGRDTPPRTPPSEREPRPFDFYRIAASNATLINSTTVFGSSPQNLESQINYEKSIIDPEPSTRVDESSLGGEKSRGQDGHINSVVYDPVQVYTRGLDSALASGNLESVLTFLSDHFELMAKGDYVWLLELRDHGYTVEEISRLLIDERQDSPWIFFQPSTLPKLSTKLILDDYHQPSCVHMIGQDLGGHSDVISYMDASDPFSQLMELSSDESTTLLEELCGLAGVVPDHRNGMAWTGSVRFEKQDNLLTASVSYRRNDDEHSLASLAEVNPFFSIDTVDRMYRMIHVLSNLCSGIAHAQRRGLCCDSFTFLFLQSGGLGRPIIELCHLKVMCASMLLEGLRTLRTENILRLPLTAMEDVKGFTREIFHAFDLVNFSAITEVQIVDHASLAIQFLSLAFASYLKAHTSPFQPFFLDSPLQSIELFGSQDLSTGRPSITASFYQFTCLHEMLQEPVLVFKEGRVEQPTGERYDLSCFPEDLVDTWGPSQFIPSNNAIEATKGELVAVVIGGGVIKPTDSTLKTNKIFHWSKDIDPRHDSLVRFTRGDKITVAGVVRVNGSCQSNPIQRWSSFISSFENLGTTPGYWQFTEFQAGISLIGQQFAGAQLQFNKTWTWHPGNSWKHQYLGLMADDLPLAELDRPWGILVSACTGVARRVPLRVLLADVLPAFASNLTSTPKAWAKLQPGIVKALQESSSHVKQWHDDLCNQPDFQEIQNFSRRLIRHILLVLRDTGIDREHKTFRIACPQGHNAAAPITMCLPVPCEKACLWAQILTDTENCATFACMTTQCLESQEHKCQTTTPWHCPSLDTAVQQLRAHKDPILLQPQTWRLIIDALYWIGSPESGLQAKVLKSATSPIPRLHISKGRIPQKTRARLGAMMSKRDRLRERQIDTWPAEDVLVLS</sequence>
<dbReference type="GeneID" id="28830018"/>
<dbReference type="InParanoid" id="A0A194WY24"/>
<dbReference type="InterPro" id="IPR011009">
    <property type="entry name" value="Kinase-like_dom_sf"/>
</dbReference>
<dbReference type="SMART" id="SM00220">
    <property type="entry name" value="S_TKc"/>
    <property type="match status" value="1"/>
</dbReference>
<reference evidence="3 4" key="1">
    <citation type="submission" date="2015-10" db="EMBL/GenBank/DDBJ databases">
        <title>Full genome of DAOMC 229536 Phialocephala scopiformis, a fungal endophyte of spruce producing the potent anti-insectan compound rugulosin.</title>
        <authorList>
            <consortium name="DOE Joint Genome Institute"/>
            <person name="Walker A.K."/>
            <person name="Frasz S.L."/>
            <person name="Seifert K.A."/>
            <person name="Miller J.D."/>
            <person name="Mondo S.J."/>
            <person name="Labutti K."/>
            <person name="Lipzen A."/>
            <person name="Dockter R."/>
            <person name="Kennedy M."/>
            <person name="Grigoriev I.V."/>
            <person name="Spatafora J.W."/>
        </authorList>
    </citation>
    <scope>NUCLEOTIDE SEQUENCE [LARGE SCALE GENOMIC DNA]</scope>
    <source>
        <strain evidence="3 4">CBS 120377</strain>
    </source>
</reference>
<name>A0A194WY24_MOLSC</name>